<organism evidence="3 4">
    <name type="scientific">Paenibacillus provencensis</name>
    <dbReference type="NCBI Taxonomy" id="441151"/>
    <lineage>
        <taxon>Bacteria</taxon>
        <taxon>Bacillati</taxon>
        <taxon>Bacillota</taxon>
        <taxon>Bacilli</taxon>
        <taxon>Bacillales</taxon>
        <taxon>Paenibacillaceae</taxon>
        <taxon>Paenibacillus</taxon>
    </lineage>
</organism>
<dbReference type="Pfam" id="PF00675">
    <property type="entry name" value="Peptidase_M16"/>
    <property type="match status" value="1"/>
</dbReference>
<feature type="domain" description="Peptidase M16 C-terminal" evidence="2">
    <location>
        <begin position="183"/>
        <end position="356"/>
    </location>
</feature>
<proteinExistence type="predicted"/>
<dbReference type="PANTHER" id="PTHR11851:SF134">
    <property type="entry name" value="ZINC-DEPENDENT PROTEASE"/>
    <property type="match status" value="1"/>
</dbReference>
<protein>
    <submittedName>
        <fullName evidence="3">M16 family metallopeptidase</fullName>
    </submittedName>
</protein>
<evidence type="ECO:0000313" key="4">
    <source>
        <dbReference type="Proteomes" id="UP001597169"/>
    </source>
</evidence>
<dbReference type="InterPro" id="IPR007863">
    <property type="entry name" value="Peptidase_M16_C"/>
</dbReference>
<dbReference type="EMBL" id="JBHTKX010000003">
    <property type="protein sequence ID" value="MFD1130358.1"/>
    <property type="molecule type" value="Genomic_DNA"/>
</dbReference>
<reference evidence="4" key="1">
    <citation type="journal article" date="2019" name="Int. J. Syst. Evol. Microbiol.">
        <title>The Global Catalogue of Microorganisms (GCM) 10K type strain sequencing project: providing services to taxonomists for standard genome sequencing and annotation.</title>
        <authorList>
            <consortium name="The Broad Institute Genomics Platform"/>
            <consortium name="The Broad Institute Genome Sequencing Center for Infectious Disease"/>
            <person name="Wu L."/>
            <person name="Ma J."/>
        </authorList>
    </citation>
    <scope>NUCLEOTIDE SEQUENCE [LARGE SCALE GENOMIC DNA]</scope>
    <source>
        <strain evidence="4">CCUG 53519</strain>
    </source>
</reference>
<dbReference type="RefSeq" id="WP_251583767.1">
    <property type="nucleotide sequence ID" value="NZ_JBHTKX010000003.1"/>
</dbReference>
<gene>
    <name evidence="3" type="ORF">ACFQ3J_19610</name>
</gene>
<dbReference type="InterPro" id="IPR011765">
    <property type="entry name" value="Pept_M16_N"/>
</dbReference>
<evidence type="ECO:0000259" key="1">
    <source>
        <dbReference type="Pfam" id="PF00675"/>
    </source>
</evidence>
<comment type="caution">
    <text evidence="3">The sequence shown here is derived from an EMBL/GenBank/DDBJ whole genome shotgun (WGS) entry which is preliminary data.</text>
</comment>
<keyword evidence="4" id="KW-1185">Reference proteome</keyword>
<dbReference type="InterPro" id="IPR050361">
    <property type="entry name" value="MPP/UQCRC_Complex"/>
</dbReference>
<accession>A0ABW3Q035</accession>
<evidence type="ECO:0000259" key="2">
    <source>
        <dbReference type="Pfam" id="PF05193"/>
    </source>
</evidence>
<name>A0ABW3Q035_9BACL</name>
<feature type="domain" description="Peptidase M16 N-terminal" evidence="1">
    <location>
        <begin position="63"/>
        <end position="166"/>
    </location>
</feature>
<sequence length="421" mass="47198">MKLTLDQDVIIEHCLQGGMLIRILPRPQHTHTFTSLSVSYGAIHDGTEVSDLQIKSASIDAPYGTAHFLEHMMFCQPGPSVNQRLRSQGASTSALTRYDVTTYQMASTDQYYSNLALFINLILTPYFPEERIQLERSIIRQELSGYTDETVWLCMQQLLSMLYGENHPLAMDVAGTPDSIEGINASVLHEVYGQHYTQNRMALTVAGPVEADAVIDYLESAIPAPAAISPASCEQVTLSRNPSTDMYRETQRFQPIPVVQFGFAADPCGMSAREHVMLMVGLEALFGEASPFFQVAVHNGLINKNAGWEHYYRSSFSFSIMSGFSIDPKQLYNQVVSCLKELPNQGISEKVLQMSRMKCIGRHYAELDSLKQACMYVSESALMDLNYMKMGEMFLLPSDEDIMHVLFEYAVPEKLRMSVIT</sequence>
<dbReference type="Gene3D" id="3.30.830.10">
    <property type="entry name" value="Metalloenzyme, LuxS/M16 peptidase-like"/>
    <property type="match status" value="2"/>
</dbReference>
<evidence type="ECO:0000313" key="3">
    <source>
        <dbReference type="EMBL" id="MFD1130358.1"/>
    </source>
</evidence>
<dbReference type="Pfam" id="PF05193">
    <property type="entry name" value="Peptidase_M16_C"/>
    <property type="match status" value="1"/>
</dbReference>
<dbReference type="SUPFAM" id="SSF63411">
    <property type="entry name" value="LuxS/MPP-like metallohydrolase"/>
    <property type="match status" value="2"/>
</dbReference>
<dbReference type="PANTHER" id="PTHR11851">
    <property type="entry name" value="METALLOPROTEASE"/>
    <property type="match status" value="1"/>
</dbReference>
<dbReference type="InterPro" id="IPR011249">
    <property type="entry name" value="Metalloenz_LuxS/M16"/>
</dbReference>
<dbReference type="Proteomes" id="UP001597169">
    <property type="component" value="Unassembled WGS sequence"/>
</dbReference>